<accession>A0A7Y0HV08</accession>
<keyword evidence="1" id="KW-0472">Membrane</keyword>
<gene>
    <name evidence="2" type="ORF">G1C98_0874</name>
</gene>
<feature type="transmembrane region" description="Helical" evidence="1">
    <location>
        <begin position="77"/>
        <end position="102"/>
    </location>
</feature>
<dbReference type="Proteomes" id="UP000529710">
    <property type="component" value="Unassembled WGS sequence"/>
</dbReference>
<evidence type="ECO:0000313" key="2">
    <source>
        <dbReference type="EMBL" id="NMM96138.1"/>
    </source>
</evidence>
<comment type="caution">
    <text evidence="2">The sequence shown here is derived from an EMBL/GenBank/DDBJ whole genome shotgun (WGS) entry which is preliminary data.</text>
</comment>
<sequence length="121" mass="13333">MDILPIVLWGIGVVVSIGVCTAAVISSKYLSRDAEPEVAPPTMMTAIHHMVSLVCFLTALLISSYSIDLYAKPVRDFYRYAIPVGGGIAVVLLGVQIVLLYMQSRRAMHTEMNKRLSSYTR</sequence>
<evidence type="ECO:0000313" key="3">
    <source>
        <dbReference type="Proteomes" id="UP000529710"/>
    </source>
</evidence>
<protein>
    <submittedName>
        <fullName evidence="2">Uncharacterized protein</fullName>
    </submittedName>
</protein>
<proteinExistence type="predicted"/>
<name>A0A7Y0HV08_9BIFI</name>
<organism evidence="2 3">
    <name type="scientific">Bifidobacterium erythrocebi</name>
    <dbReference type="NCBI Taxonomy" id="2675325"/>
    <lineage>
        <taxon>Bacteria</taxon>
        <taxon>Bacillati</taxon>
        <taxon>Actinomycetota</taxon>
        <taxon>Actinomycetes</taxon>
        <taxon>Bifidobacteriales</taxon>
        <taxon>Bifidobacteriaceae</taxon>
        <taxon>Bifidobacterium</taxon>
    </lineage>
</organism>
<dbReference type="EMBL" id="JAAIIF010000008">
    <property type="protein sequence ID" value="NMM96138.1"/>
    <property type="molecule type" value="Genomic_DNA"/>
</dbReference>
<keyword evidence="1" id="KW-0812">Transmembrane</keyword>
<dbReference type="AlphaFoldDB" id="A0A7Y0HV08"/>
<keyword evidence="3" id="KW-1185">Reference proteome</keyword>
<keyword evidence="1" id="KW-1133">Transmembrane helix</keyword>
<feature type="transmembrane region" description="Helical" evidence="1">
    <location>
        <begin position="46"/>
        <end position="65"/>
    </location>
</feature>
<feature type="transmembrane region" description="Helical" evidence="1">
    <location>
        <begin position="6"/>
        <end position="25"/>
    </location>
</feature>
<dbReference type="RefSeq" id="WP_169079654.1">
    <property type="nucleotide sequence ID" value="NZ_JAAIIF010000008.1"/>
</dbReference>
<evidence type="ECO:0000256" key="1">
    <source>
        <dbReference type="SAM" id="Phobius"/>
    </source>
</evidence>
<reference evidence="2 3" key="1">
    <citation type="submission" date="2020-02" db="EMBL/GenBank/DDBJ databases">
        <title>Characterization of phylogenetic diversity of novel bifidobacterial species isolated in Czech ZOOs.</title>
        <authorList>
            <person name="Lugli G.A."/>
            <person name="Vera N.B."/>
            <person name="Ventura M."/>
        </authorList>
    </citation>
    <scope>NUCLEOTIDE SEQUENCE [LARGE SCALE GENOMIC DNA]</scope>
    <source>
        <strain evidence="2 3">DSM 109960</strain>
    </source>
</reference>